<dbReference type="NCBIfam" id="NF010372">
    <property type="entry name" value="PRK13798.1"/>
    <property type="match status" value="1"/>
</dbReference>
<comment type="catalytic activity">
    <reaction evidence="1">
        <text>5-hydroxy-2-oxo-4-ureido-2,5-dihydro-1H-imidazole-5-carboxylate + H(+) = (S)-allantoin + CO2</text>
        <dbReference type="Rhea" id="RHEA:26301"/>
        <dbReference type="ChEBI" id="CHEBI:15378"/>
        <dbReference type="ChEBI" id="CHEBI:15678"/>
        <dbReference type="ChEBI" id="CHEBI:16526"/>
        <dbReference type="ChEBI" id="CHEBI:58639"/>
        <dbReference type="EC" id="4.1.1.97"/>
    </reaction>
</comment>
<evidence type="ECO:0000256" key="1">
    <source>
        <dbReference type="ARBA" id="ARBA00001163"/>
    </source>
</evidence>
<accession>A0A6B1DQN5</accession>
<evidence type="ECO:0000259" key="7">
    <source>
        <dbReference type="Pfam" id="PF09349"/>
    </source>
</evidence>
<name>A0A6B1DQN5_9CHLR</name>
<dbReference type="InterPro" id="IPR036778">
    <property type="entry name" value="OHCU_decarboxylase_sf"/>
</dbReference>
<dbReference type="SUPFAM" id="SSF158694">
    <property type="entry name" value="UraD-Like"/>
    <property type="match status" value="1"/>
</dbReference>
<protein>
    <recommendedName>
        <fullName evidence="3">2-oxo-4-hydroxy-4-carboxy-5-ureidoimidazoline decarboxylase</fullName>
        <ecNumber evidence="3">4.1.1.97</ecNumber>
    </recommendedName>
</protein>
<keyword evidence="4" id="KW-0659">Purine metabolism</keyword>
<reference evidence="8" key="1">
    <citation type="submission" date="2019-09" db="EMBL/GenBank/DDBJ databases">
        <title>Characterisation of the sponge microbiome using genome-centric metagenomics.</title>
        <authorList>
            <person name="Engelberts J.P."/>
            <person name="Robbins S.J."/>
            <person name="De Goeij J.M."/>
            <person name="Aranda M."/>
            <person name="Bell S.C."/>
            <person name="Webster N.S."/>
        </authorList>
    </citation>
    <scope>NUCLEOTIDE SEQUENCE</scope>
    <source>
        <strain evidence="8">SB0662_bin_9</strain>
    </source>
</reference>
<dbReference type="PANTHER" id="PTHR43466">
    <property type="entry name" value="2-OXO-4-HYDROXY-4-CARBOXY-5-UREIDOIMIDAZOLINE DECARBOXYLASE-RELATED"/>
    <property type="match status" value="1"/>
</dbReference>
<dbReference type="InterPro" id="IPR017595">
    <property type="entry name" value="OHCU_decarboxylase-2"/>
</dbReference>
<dbReference type="GO" id="GO:0006144">
    <property type="term" value="P:purine nucleobase metabolic process"/>
    <property type="evidence" value="ECO:0007669"/>
    <property type="project" value="UniProtKB-KW"/>
</dbReference>
<evidence type="ECO:0000256" key="4">
    <source>
        <dbReference type="ARBA" id="ARBA00022631"/>
    </source>
</evidence>
<evidence type="ECO:0000256" key="3">
    <source>
        <dbReference type="ARBA" id="ARBA00012257"/>
    </source>
</evidence>
<evidence type="ECO:0000313" key="8">
    <source>
        <dbReference type="EMBL" id="MYD89136.1"/>
    </source>
</evidence>
<keyword evidence="5" id="KW-0210">Decarboxylase</keyword>
<dbReference type="Pfam" id="PF09349">
    <property type="entry name" value="OHCU_decarbox"/>
    <property type="match status" value="1"/>
</dbReference>
<dbReference type="GO" id="GO:0051997">
    <property type="term" value="F:2-oxo-4-hydroxy-4-carboxy-5-ureidoimidazoline decarboxylase activity"/>
    <property type="evidence" value="ECO:0007669"/>
    <property type="project" value="UniProtKB-EC"/>
</dbReference>
<comment type="caution">
    <text evidence="8">The sequence shown here is derived from an EMBL/GenBank/DDBJ whole genome shotgun (WGS) entry which is preliminary data.</text>
</comment>
<dbReference type="InterPro" id="IPR018020">
    <property type="entry name" value="OHCU_decarboxylase"/>
</dbReference>
<dbReference type="NCBIfam" id="TIGR03180">
    <property type="entry name" value="UraD_2"/>
    <property type="match status" value="1"/>
</dbReference>
<dbReference type="Gene3D" id="1.10.3330.10">
    <property type="entry name" value="Oxo-4-hydroxy-4-carboxy-5-ureidoimidazoline decarboxylase"/>
    <property type="match status" value="1"/>
</dbReference>
<dbReference type="PANTHER" id="PTHR43466:SF1">
    <property type="entry name" value="2-OXO-4-HYDROXY-4-CARBOXY-5-UREIDOIMIDAZOLINE DECARBOXYLASE-RELATED"/>
    <property type="match status" value="1"/>
</dbReference>
<organism evidence="8">
    <name type="scientific">Caldilineaceae bacterium SB0662_bin_9</name>
    <dbReference type="NCBI Taxonomy" id="2605258"/>
    <lineage>
        <taxon>Bacteria</taxon>
        <taxon>Bacillati</taxon>
        <taxon>Chloroflexota</taxon>
        <taxon>Caldilineae</taxon>
        <taxon>Caldilineales</taxon>
        <taxon>Caldilineaceae</taxon>
    </lineage>
</organism>
<evidence type="ECO:0000256" key="2">
    <source>
        <dbReference type="ARBA" id="ARBA00004754"/>
    </source>
</evidence>
<sequence length="175" mass="19830">MHSEATVALNRLPAARQAKLLERCCGSERWVQSMVQRMPFADWQALRSEADEIWLGLDRDDWLEAFAHHPRIGDIDSLRARFATTRNWSEGEQSGVDGASEEVLAGLAAGNRHYEQRFGYIFIVCATGKSAAAMLELLQERLGNSPDDELPIAAEQQRQIMQLRLDKLREELAHQ</sequence>
<proteinExistence type="predicted"/>
<evidence type="ECO:0000256" key="5">
    <source>
        <dbReference type="ARBA" id="ARBA00022793"/>
    </source>
</evidence>
<dbReference type="GO" id="GO:0019628">
    <property type="term" value="P:urate catabolic process"/>
    <property type="evidence" value="ECO:0007669"/>
    <property type="project" value="TreeGrafter"/>
</dbReference>
<evidence type="ECO:0000256" key="6">
    <source>
        <dbReference type="ARBA" id="ARBA00023239"/>
    </source>
</evidence>
<dbReference type="EC" id="4.1.1.97" evidence="3"/>
<dbReference type="EMBL" id="VXPY01000013">
    <property type="protein sequence ID" value="MYD89136.1"/>
    <property type="molecule type" value="Genomic_DNA"/>
</dbReference>
<comment type="pathway">
    <text evidence="2">Purine metabolism; urate degradation; (S)-allantoin from urate: step 3/3.</text>
</comment>
<gene>
    <name evidence="8" type="primary">uraD</name>
    <name evidence="8" type="ORF">F4Y08_02185</name>
</gene>
<feature type="domain" description="Oxo-4-hydroxy-4-carboxy-5-ureidoimidazoline decarboxylase" evidence="7">
    <location>
        <begin position="10"/>
        <end position="166"/>
    </location>
</feature>
<dbReference type="AlphaFoldDB" id="A0A6B1DQN5"/>
<keyword evidence="6 8" id="KW-0456">Lyase</keyword>